<dbReference type="EMBL" id="GBRH01184375">
    <property type="protein sequence ID" value="JAE13521.1"/>
    <property type="molecule type" value="Transcribed_RNA"/>
</dbReference>
<accession>A0A0A9FT84</accession>
<reference evidence="1" key="2">
    <citation type="journal article" date="2015" name="Data Brief">
        <title>Shoot transcriptome of the giant reed, Arundo donax.</title>
        <authorList>
            <person name="Barrero R.A."/>
            <person name="Guerrero F.D."/>
            <person name="Moolhuijzen P."/>
            <person name="Goolsby J.A."/>
            <person name="Tidwell J."/>
            <person name="Bellgard S.E."/>
            <person name="Bellgard M.I."/>
        </authorList>
    </citation>
    <scope>NUCLEOTIDE SEQUENCE</scope>
    <source>
        <tissue evidence="1">Shoot tissue taken approximately 20 cm above the soil surface</tissue>
    </source>
</reference>
<dbReference type="AlphaFoldDB" id="A0A0A9FT84"/>
<reference evidence="1" key="1">
    <citation type="submission" date="2014-09" db="EMBL/GenBank/DDBJ databases">
        <authorList>
            <person name="Magalhaes I.L.F."/>
            <person name="Oliveira U."/>
            <person name="Santos F.R."/>
            <person name="Vidigal T.H.D.A."/>
            <person name="Brescovit A.D."/>
            <person name="Santos A.J."/>
        </authorList>
    </citation>
    <scope>NUCLEOTIDE SEQUENCE</scope>
    <source>
        <tissue evidence="1">Shoot tissue taken approximately 20 cm above the soil surface</tissue>
    </source>
</reference>
<evidence type="ECO:0000313" key="1">
    <source>
        <dbReference type="EMBL" id="JAE13521.1"/>
    </source>
</evidence>
<protein>
    <submittedName>
        <fullName evidence="1">Uncharacterized protein</fullName>
    </submittedName>
</protein>
<name>A0A0A9FT84_ARUDO</name>
<proteinExistence type="predicted"/>
<sequence length="45" mass="5620">MFDKVPPKKHRWKRLLIEDIHLLKERASKIFLPFLLEWLLRNNHV</sequence>
<organism evidence="1">
    <name type="scientific">Arundo donax</name>
    <name type="common">Giant reed</name>
    <name type="synonym">Donax arundinaceus</name>
    <dbReference type="NCBI Taxonomy" id="35708"/>
    <lineage>
        <taxon>Eukaryota</taxon>
        <taxon>Viridiplantae</taxon>
        <taxon>Streptophyta</taxon>
        <taxon>Embryophyta</taxon>
        <taxon>Tracheophyta</taxon>
        <taxon>Spermatophyta</taxon>
        <taxon>Magnoliopsida</taxon>
        <taxon>Liliopsida</taxon>
        <taxon>Poales</taxon>
        <taxon>Poaceae</taxon>
        <taxon>PACMAD clade</taxon>
        <taxon>Arundinoideae</taxon>
        <taxon>Arundineae</taxon>
        <taxon>Arundo</taxon>
    </lineage>
</organism>